<keyword evidence="4 7" id="KW-1133">Transmembrane helix</keyword>
<dbReference type="GO" id="GO:0005886">
    <property type="term" value="C:plasma membrane"/>
    <property type="evidence" value="ECO:0007669"/>
    <property type="project" value="TreeGrafter"/>
</dbReference>
<dbReference type="Proteomes" id="UP000250321">
    <property type="component" value="Unassembled WGS sequence"/>
</dbReference>
<dbReference type="InterPro" id="IPR026961">
    <property type="entry name" value="PGG_dom"/>
</dbReference>
<dbReference type="OrthoDB" id="1165447at2759"/>
<keyword evidence="5" id="KW-0040">ANK repeat</keyword>
<dbReference type="AlphaFoldDB" id="A0A314UXD3"/>
<evidence type="ECO:0000256" key="1">
    <source>
        <dbReference type="ARBA" id="ARBA00004141"/>
    </source>
</evidence>
<gene>
    <name evidence="9" type="ORF">Pyn_05845</name>
</gene>
<dbReference type="EMBL" id="PJQY01002876">
    <property type="protein sequence ID" value="PQM42061.1"/>
    <property type="molecule type" value="Genomic_DNA"/>
</dbReference>
<dbReference type="Pfam" id="PF13962">
    <property type="entry name" value="PGG"/>
    <property type="match status" value="1"/>
</dbReference>
<keyword evidence="10" id="KW-1185">Reference proteome</keyword>
<evidence type="ECO:0000256" key="5">
    <source>
        <dbReference type="ARBA" id="ARBA00023043"/>
    </source>
</evidence>
<comment type="caution">
    <text evidence="9">The sequence shown here is derived from an EMBL/GenBank/DDBJ whole genome shotgun (WGS) entry which is preliminary data.</text>
</comment>
<dbReference type="PANTHER" id="PTHR24186">
    <property type="entry name" value="PROTEIN PHOSPHATASE 1 REGULATORY SUBUNIT"/>
    <property type="match status" value="1"/>
</dbReference>
<feature type="transmembrane region" description="Helical" evidence="7">
    <location>
        <begin position="132"/>
        <end position="154"/>
    </location>
</feature>
<name>A0A314UXD3_PRUYE</name>
<keyword evidence="3" id="KW-0677">Repeat</keyword>
<reference evidence="9 10" key="1">
    <citation type="submission" date="2018-02" db="EMBL/GenBank/DDBJ databases">
        <title>Draft genome of wild Prunus yedoensis var. nudiflora.</title>
        <authorList>
            <person name="Baek S."/>
            <person name="Kim J.-H."/>
            <person name="Choi K."/>
            <person name="Kim G.-B."/>
            <person name="Cho A."/>
            <person name="Jang H."/>
            <person name="Shin C.-H."/>
            <person name="Yu H.-J."/>
            <person name="Mun J.-H."/>
        </authorList>
    </citation>
    <scope>NUCLEOTIDE SEQUENCE [LARGE SCALE GENOMIC DNA]</scope>
    <source>
        <strain evidence="10">cv. Jeju island</strain>
        <tissue evidence="9">Leaf</tissue>
    </source>
</reference>
<evidence type="ECO:0000256" key="2">
    <source>
        <dbReference type="ARBA" id="ARBA00022692"/>
    </source>
</evidence>
<comment type="subcellular location">
    <subcellularLocation>
        <location evidence="1">Membrane</location>
        <topology evidence="1">Multi-pass membrane protein</topology>
    </subcellularLocation>
</comment>
<protein>
    <submittedName>
        <fullName evidence="9">Protein ACCELERATED CELL DEATH 6 isoform X1</fullName>
    </submittedName>
</protein>
<keyword evidence="6 7" id="KW-0472">Membrane</keyword>
<feature type="transmembrane region" description="Helical" evidence="7">
    <location>
        <begin position="166"/>
        <end position="188"/>
    </location>
</feature>
<dbReference type="PANTHER" id="PTHR24186:SF37">
    <property type="entry name" value="PGG DOMAIN-CONTAINING PROTEIN"/>
    <property type="match status" value="1"/>
</dbReference>
<dbReference type="STRING" id="2094558.A0A314UXD3"/>
<evidence type="ECO:0000256" key="4">
    <source>
        <dbReference type="ARBA" id="ARBA00022989"/>
    </source>
</evidence>
<evidence type="ECO:0000256" key="3">
    <source>
        <dbReference type="ARBA" id="ARBA00022737"/>
    </source>
</evidence>
<evidence type="ECO:0000256" key="7">
    <source>
        <dbReference type="SAM" id="Phobius"/>
    </source>
</evidence>
<organism evidence="9 10">
    <name type="scientific">Prunus yedoensis var. nudiflora</name>
    <dbReference type="NCBI Taxonomy" id="2094558"/>
    <lineage>
        <taxon>Eukaryota</taxon>
        <taxon>Viridiplantae</taxon>
        <taxon>Streptophyta</taxon>
        <taxon>Embryophyta</taxon>
        <taxon>Tracheophyta</taxon>
        <taxon>Spermatophyta</taxon>
        <taxon>Magnoliopsida</taxon>
        <taxon>eudicotyledons</taxon>
        <taxon>Gunneridae</taxon>
        <taxon>Pentapetalae</taxon>
        <taxon>rosids</taxon>
        <taxon>fabids</taxon>
        <taxon>Rosales</taxon>
        <taxon>Rosaceae</taxon>
        <taxon>Amygdaloideae</taxon>
        <taxon>Amygdaleae</taxon>
        <taxon>Prunus</taxon>
    </lineage>
</organism>
<evidence type="ECO:0000313" key="10">
    <source>
        <dbReference type="Proteomes" id="UP000250321"/>
    </source>
</evidence>
<evidence type="ECO:0000259" key="8">
    <source>
        <dbReference type="Pfam" id="PF13962"/>
    </source>
</evidence>
<sequence>MIPAVNEEANGVIQLYSSEQNPRDSSSQPELDQILVEPGPGMETKRTTAAAGQIQNKAVAIAWCLINRLVNCLEYPRTWLEETRGMLMIVATMISTTTFEAAVNPPGGVWQDNNTNSSAGTSVAGSGFPKDFLRFVTFNTVSYIASLSVTLLLVGGFPLRNRVIMWLLSMAMCLTLTSMALTYIHALIIVFPNTEIFKSYENISEISIAVWATLLGIIATIHTIRLIIWLARKLWRRFKHKVPKNLRSVIDSLVDSSRARHCTKKI</sequence>
<accession>A0A314UXD3</accession>
<evidence type="ECO:0000313" key="9">
    <source>
        <dbReference type="EMBL" id="PQM42061.1"/>
    </source>
</evidence>
<feature type="transmembrane region" description="Helical" evidence="7">
    <location>
        <begin position="208"/>
        <end position="231"/>
    </location>
</feature>
<keyword evidence="2 7" id="KW-0812">Transmembrane</keyword>
<evidence type="ECO:0000256" key="6">
    <source>
        <dbReference type="ARBA" id="ARBA00023136"/>
    </source>
</evidence>
<proteinExistence type="predicted"/>
<feature type="domain" description="PGG" evidence="8">
    <location>
        <begin position="78"/>
        <end position="189"/>
    </location>
</feature>